<sequence length="243" mass="27014">MLPGALGTKETDFLAQFDYLDPSAYTLVSWDPPGYGHADPALLQRSWTLDMLERDAEVVVALMKHIGSTRFSILGYSDGANTAFLIAAKYPEMVYKVIAVGGNAFLDSTDIRIYEELRDINTWDPQGRNLMVSSYGQAGFLELWNKWCDTMALIYKERGGDICKEELKLITAPVLIVHGKNDTAVPLHHAYHLAAHLVSGESRSASHTRALVQRSDDVVSSEPLVRLVCHKLCVFGVFRTVLL</sequence>
<dbReference type="Proteomes" id="UP000186922">
    <property type="component" value="Unassembled WGS sequence"/>
</dbReference>
<evidence type="ECO:0000259" key="1">
    <source>
        <dbReference type="Pfam" id="PF00561"/>
    </source>
</evidence>
<comment type="caution">
    <text evidence="2">The sequence shown here is derived from an EMBL/GenBank/DDBJ whole genome shotgun (WGS) entry which is preliminary data.</text>
</comment>
<dbReference type="GO" id="GO:0017171">
    <property type="term" value="F:serine hydrolase activity"/>
    <property type="evidence" value="ECO:0007669"/>
    <property type="project" value="TreeGrafter"/>
</dbReference>
<dbReference type="OrthoDB" id="19657at2759"/>
<dbReference type="Pfam" id="PF00561">
    <property type="entry name" value="Abhydrolase_1"/>
    <property type="match status" value="1"/>
</dbReference>
<organism evidence="2 3">
    <name type="scientific">Ramazzottius varieornatus</name>
    <name type="common">Water bear</name>
    <name type="synonym">Tardigrade</name>
    <dbReference type="NCBI Taxonomy" id="947166"/>
    <lineage>
        <taxon>Eukaryota</taxon>
        <taxon>Metazoa</taxon>
        <taxon>Ecdysozoa</taxon>
        <taxon>Tardigrada</taxon>
        <taxon>Eutardigrada</taxon>
        <taxon>Parachela</taxon>
        <taxon>Hypsibioidea</taxon>
        <taxon>Ramazzottiidae</taxon>
        <taxon>Ramazzottius</taxon>
    </lineage>
</organism>
<protein>
    <recommendedName>
        <fullName evidence="1">AB hydrolase-1 domain-containing protein</fullName>
    </recommendedName>
</protein>
<keyword evidence="3" id="KW-1185">Reference proteome</keyword>
<dbReference type="PANTHER" id="PTHR46331:SF2">
    <property type="entry name" value="VALACYCLOVIR HYDROLASE"/>
    <property type="match status" value="1"/>
</dbReference>
<reference evidence="2 3" key="1">
    <citation type="journal article" date="2016" name="Nat. Commun.">
        <title>Extremotolerant tardigrade genome and improved radiotolerance of human cultured cells by tardigrade-unique protein.</title>
        <authorList>
            <person name="Hashimoto T."/>
            <person name="Horikawa D.D."/>
            <person name="Saito Y."/>
            <person name="Kuwahara H."/>
            <person name="Kozuka-Hata H."/>
            <person name="Shin-I T."/>
            <person name="Minakuchi Y."/>
            <person name="Ohishi K."/>
            <person name="Motoyama A."/>
            <person name="Aizu T."/>
            <person name="Enomoto A."/>
            <person name="Kondo K."/>
            <person name="Tanaka S."/>
            <person name="Hara Y."/>
            <person name="Koshikawa S."/>
            <person name="Sagara H."/>
            <person name="Miura T."/>
            <person name="Yokobori S."/>
            <person name="Miyagawa K."/>
            <person name="Suzuki Y."/>
            <person name="Kubo T."/>
            <person name="Oyama M."/>
            <person name="Kohara Y."/>
            <person name="Fujiyama A."/>
            <person name="Arakawa K."/>
            <person name="Katayama T."/>
            <person name="Toyoda A."/>
            <person name="Kunieda T."/>
        </authorList>
    </citation>
    <scope>NUCLEOTIDE SEQUENCE [LARGE SCALE GENOMIC DNA]</scope>
    <source>
        <strain evidence="2 3">YOKOZUNA-1</strain>
    </source>
</reference>
<dbReference type="Gene3D" id="3.40.50.1820">
    <property type="entry name" value="alpha/beta hydrolase"/>
    <property type="match status" value="1"/>
</dbReference>
<dbReference type="STRING" id="947166.A0A1D1V9Z4"/>
<name>A0A1D1V9Z4_RAMVA</name>
<evidence type="ECO:0000313" key="3">
    <source>
        <dbReference type="Proteomes" id="UP000186922"/>
    </source>
</evidence>
<dbReference type="InterPro" id="IPR000073">
    <property type="entry name" value="AB_hydrolase_1"/>
</dbReference>
<accession>A0A1D1V9Z4</accession>
<evidence type="ECO:0000313" key="2">
    <source>
        <dbReference type="EMBL" id="GAU97615.1"/>
    </source>
</evidence>
<dbReference type="AlphaFoldDB" id="A0A1D1V9Z4"/>
<dbReference type="EMBL" id="BDGG01000004">
    <property type="protein sequence ID" value="GAU97615.1"/>
    <property type="molecule type" value="Genomic_DNA"/>
</dbReference>
<gene>
    <name evidence="2" type="primary">RvY_08883</name>
    <name evidence="2" type="synonym">RvY_08883.1</name>
    <name evidence="2" type="ORF">RvY_08883-1</name>
</gene>
<feature type="domain" description="AB hydrolase-1" evidence="1">
    <location>
        <begin position="3"/>
        <end position="134"/>
    </location>
</feature>
<dbReference type="InterPro" id="IPR029058">
    <property type="entry name" value="AB_hydrolase_fold"/>
</dbReference>
<dbReference type="SUPFAM" id="SSF53474">
    <property type="entry name" value="alpha/beta-Hydrolases"/>
    <property type="match status" value="1"/>
</dbReference>
<dbReference type="PANTHER" id="PTHR46331">
    <property type="entry name" value="VALACYCLOVIR HYDROLASE"/>
    <property type="match status" value="1"/>
</dbReference>
<proteinExistence type="predicted"/>